<dbReference type="EMBL" id="CM045765">
    <property type="protein sequence ID" value="KAI7999518.1"/>
    <property type="molecule type" value="Genomic_DNA"/>
</dbReference>
<comment type="caution">
    <text evidence="1">The sequence shown here is derived from an EMBL/GenBank/DDBJ whole genome shotgun (WGS) entry which is preliminary data.</text>
</comment>
<organism evidence="1 2">
    <name type="scientific">Camellia lanceoleosa</name>
    <dbReference type="NCBI Taxonomy" id="1840588"/>
    <lineage>
        <taxon>Eukaryota</taxon>
        <taxon>Viridiplantae</taxon>
        <taxon>Streptophyta</taxon>
        <taxon>Embryophyta</taxon>
        <taxon>Tracheophyta</taxon>
        <taxon>Spermatophyta</taxon>
        <taxon>Magnoliopsida</taxon>
        <taxon>eudicotyledons</taxon>
        <taxon>Gunneridae</taxon>
        <taxon>Pentapetalae</taxon>
        <taxon>asterids</taxon>
        <taxon>Ericales</taxon>
        <taxon>Theaceae</taxon>
        <taxon>Camellia</taxon>
    </lineage>
</organism>
<dbReference type="Proteomes" id="UP001060215">
    <property type="component" value="Chromosome 8"/>
</dbReference>
<sequence>MVWRLLPQWGGRRTMVVALPEETSSATRNRIKTAVVVATCGCGRAGQALAKINIGDVLDSDGNCAGALSAFEEGYGKTLKSISIAREIHDEAKKFSHQTGVKVVVAYGGAPISQQLRNLERGVGILVATPGRLVDMIERARVSLRTIKYLALDEADRMLDMGFEPQIRRIVEQMEMPPPGTRQTMLFSATFPTEIQRLASDFMSNYIFLAVGRVGSSTDLIVQKVEFVQDMDKRNYLMDLLHTQCDNGAHGKVNCIVAVVSPLLDNRQLIWLIYLTNATLLFVMQCALTLTFVETKRGADALERWLSMNGFPTTAIHGDKVQMFNSGDYNYSSSYADAVAVADSNAATSNAFTYNTPITIDYAAAGVVDSYATHSRGFAFDQEPIVASGWD</sequence>
<protein>
    <submittedName>
        <fullName evidence="1">DEAD-box ATP-dependent RNA helicase 52C</fullName>
    </submittedName>
</protein>
<reference evidence="1 2" key="1">
    <citation type="journal article" date="2022" name="Plant J.">
        <title>Chromosome-level genome of Camellia lanceoleosa provides a valuable resource for understanding genome evolution and self-incompatibility.</title>
        <authorList>
            <person name="Gong W."/>
            <person name="Xiao S."/>
            <person name="Wang L."/>
            <person name="Liao Z."/>
            <person name="Chang Y."/>
            <person name="Mo W."/>
            <person name="Hu G."/>
            <person name="Li W."/>
            <person name="Zhao G."/>
            <person name="Zhu H."/>
            <person name="Hu X."/>
            <person name="Ji K."/>
            <person name="Xiang X."/>
            <person name="Song Q."/>
            <person name="Yuan D."/>
            <person name="Jin S."/>
            <person name="Zhang L."/>
        </authorList>
    </citation>
    <scope>NUCLEOTIDE SEQUENCE [LARGE SCALE GENOMIC DNA]</scope>
    <source>
        <strain evidence="1">SQ_2022a</strain>
    </source>
</reference>
<keyword evidence="1" id="KW-0547">Nucleotide-binding</keyword>
<keyword evidence="2" id="KW-1185">Reference proteome</keyword>
<evidence type="ECO:0000313" key="1">
    <source>
        <dbReference type="EMBL" id="KAI7999518.1"/>
    </source>
</evidence>
<gene>
    <name evidence="1" type="ORF">LOK49_LG09G00570</name>
</gene>
<keyword evidence="1" id="KW-0067">ATP-binding</keyword>
<keyword evidence="1" id="KW-0378">Hydrolase</keyword>
<name>A0ACC0GG74_9ERIC</name>
<keyword evidence="1" id="KW-0347">Helicase</keyword>
<proteinExistence type="predicted"/>
<accession>A0ACC0GG74</accession>
<evidence type="ECO:0000313" key="2">
    <source>
        <dbReference type="Proteomes" id="UP001060215"/>
    </source>
</evidence>